<evidence type="ECO:0000256" key="1">
    <source>
        <dbReference type="ARBA" id="ARBA00004123"/>
    </source>
</evidence>
<feature type="domain" description="Nucleoporin Nup133/Nup155-like C-terminal" evidence="4">
    <location>
        <begin position="2"/>
        <end position="171"/>
    </location>
</feature>
<organism evidence="5 6">
    <name type="scientific">Daphnia galeata</name>
    <dbReference type="NCBI Taxonomy" id="27404"/>
    <lineage>
        <taxon>Eukaryota</taxon>
        <taxon>Metazoa</taxon>
        <taxon>Ecdysozoa</taxon>
        <taxon>Arthropoda</taxon>
        <taxon>Crustacea</taxon>
        <taxon>Branchiopoda</taxon>
        <taxon>Diplostraca</taxon>
        <taxon>Cladocera</taxon>
        <taxon>Anomopoda</taxon>
        <taxon>Daphniidae</taxon>
        <taxon>Daphnia</taxon>
    </lineage>
</organism>
<dbReference type="GO" id="GO:0044611">
    <property type="term" value="C:nuclear pore inner ring"/>
    <property type="evidence" value="ECO:0007669"/>
    <property type="project" value="TreeGrafter"/>
</dbReference>
<dbReference type="InterPro" id="IPR007187">
    <property type="entry name" value="Nucleoporin_Nup133/Nup155_C"/>
</dbReference>
<dbReference type="InterPro" id="IPR042538">
    <property type="entry name" value="Nucleoporin_Nup155_C_3"/>
</dbReference>
<dbReference type="EMBL" id="CAKKLH010000335">
    <property type="protein sequence ID" value="CAH0113008.1"/>
    <property type="molecule type" value="Genomic_DNA"/>
</dbReference>
<dbReference type="PANTHER" id="PTHR10350">
    <property type="entry name" value="NUCLEAR PORE COMPLEX PROTEIN NUP155"/>
    <property type="match status" value="1"/>
</dbReference>
<dbReference type="OrthoDB" id="338970at2759"/>
<dbReference type="Pfam" id="PF03177">
    <property type="entry name" value="Nucleoporin_C"/>
    <property type="match status" value="1"/>
</dbReference>
<reference evidence="5" key="1">
    <citation type="submission" date="2021-11" db="EMBL/GenBank/DDBJ databases">
        <authorList>
            <person name="Schell T."/>
        </authorList>
    </citation>
    <scope>NUCLEOTIDE SEQUENCE</scope>
    <source>
        <strain evidence="5">M5</strain>
    </source>
</reference>
<evidence type="ECO:0000256" key="2">
    <source>
        <dbReference type="ARBA" id="ARBA00022448"/>
    </source>
</evidence>
<accession>A0A8J2WRK6</accession>
<evidence type="ECO:0000313" key="5">
    <source>
        <dbReference type="EMBL" id="CAH0113008.1"/>
    </source>
</evidence>
<keyword evidence="3" id="KW-0539">Nucleus</keyword>
<comment type="subcellular location">
    <subcellularLocation>
        <location evidence="1">Nucleus</location>
    </subcellularLocation>
</comment>
<proteinExistence type="predicted"/>
<dbReference type="AlphaFoldDB" id="A0A8J2WRK6"/>
<keyword evidence="6" id="KW-1185">Reference proteome</keyword>
<dbReference type="InterPro" id="IPR004870">
    <property type="entry name" value="Nucleoporin_Nup155"/>
</dbReference>
<dbReference type="GO" id="GO:0036228">
    <property type="term" value="P:protein localization to nuclear inner membrane"/>
    <property type="evidence" value="ECO:0007669"/>
    <property type="project" value="TreeGrafter"/>
</dbReference>
<evidence type="ECO:0000256" key="3">
    <source>
        <dbReference type="ARBA" id="ARBA00023242"/>
    </source>
</evidence>
<evidence type="ECO:0000313" key="6">
    <source>
        <dbReference type="Proteomes" id="UP000789390"/>
    </source>
</evidence>
<dbReference type="Gene3D" id="1.20.120.1880">
    <property type="entry name" value="Nucleoporin, helical C-terminal domain"/>
    <property type="match status" value="1"/>
</dbReference>
<comment type="caution">
    <text evidence="5">The sequence shown here is derived from an EMBL/GenBank/DDBJ whole genome shotgun (WGS) entry which is preliminary data.</text>
</comment>
<name>A0A8J2WRK6_9CRUS</name>
<sequence>MAILHCANHYDAALVTNIWQNVINAKVKKLGNADAEKKLATLASKMKTLERTYAQSEQFFPLKFLVKTLETDGFRSDGTDLQLIYFNCFKLTGWVVSIMLTAGVSFQRLFATSLVVYGAKDDVWQAEGKPNHLLKVLAHMLNRLVDSSSGGMAALVPTADHRTLIGQCVEAVGIYLTDLFCTVHATSAGLIAEFRTLQGKLELVCRIKI</sequence>
<dbReference type="PANTHER" id="PTHR10350:SF6">
    <property type="entry name" value="NUCLEAR PORE COMPLEX PROTEIN NUP155"/>
    <property type="match status" value="1"/>
</dbReference>
<evidence type="ECO:0000259" key="4">
    <source>
        <dbReference type="Pfam" id="PF03177"/>
    </source>
</evidence>
<dbReference type="GO" id="GO:0017056">
    <property type="term" value="F:structural constituent of nuclear pore"/>
    <property type="evidence" value="ECO:0007669"/>
    <property type="project" value="InterPro"/>
</dbReference>
<keyword evidence="2" id="KW-0813">Transport</keyword>
<dbReference type="Proteomes" id="UP000789390">
    <property type="component" value="Unassembled WGS sequence"/>
</dbReference>
<dbReference type="GO" id="GO:0000972">
    <property type="term" value="P:transcription-dependent tethering of RNA polymerase II gene DNA at nuclear periphery"/>
    <property type="evidence" value="ECO:0007669"/>
    <property type="project" value="TreeGrafter"/>
</dbReference>
<protein>
    <recommendedName>
        <fullName evidence="4">Nucleoporin Nup133/Nup155-like C-terminal domain-containing protein</fullName>
    </recommendedName>
</protein>
<dbReference type="GO" id="GO:0006606">
    <property type="term" value="P:protein import into nucleus"/>
    <property type="evidence" value="ECO:0007669"/>
    <property type="project" value="TreeGrafter"/>
</dbReference>
<gene>
    <name evidence="5" type="ORF">DGAL_LOCUS16809</name>
</gene>
<dbReference type="GO" id="GO:0006405">
    <property type="term" value="P:RNA export from nucleus"/>
    <property type="evidence" value="ECO:0007669"/>
    <property type="project" value="TreeGrafter"/>
</dbReference>